<reference evidence="2 3" key="1">
    <citation type="journal article" date="2018" name="Front. Plant Sci.">
        <title>Red Clover (Trifolium pratense) and Zigzag Clover (T. medium) - A Picture of Genomic Similarities and Differences.</title>
        <authorList>
            <person name="Dluhosova J."/>
            <person name="Istvanek J."/>
            <person name="Nedelnik J."/>
            <person name="Repkova J."/>
        </authorList>
    </citation>
    <scope>NUCLEOTIDE SEQUENCE [LARGE SCALE GENOMIC DNA]</scope>
    <source>
        <strain evidence="3">cv. 10/8</strain>
        <tissue evidence="2">Leaf</tissue>
    </source>
</reference>
<sequence>YQRDLLTRLDEADEALRAAEEKQATMQAIADRASGYTPMLGP</sequence>
<keyword evidence="1" id="KW-0175">Coiled coil</keyword>
<name>A0A392SQZ5_9FABA</name>
<dbReference type="Proteomes" id="UP000265520">
    <property type="component" value="Unassembled WGS sequence"/>
</dbReference>
<feature type="non-terminal residue" evidence="2">
    <location>
        <position position="1"/>
    </location>
</feature>
<evidence type="ECO:0000313" key="2">
    <source>
        <dbReference type="EMBL" id="MCI50266.1"/>
    </source>
</evidence>
<keyword evidence="3" id="KW-1185">Reference proteome</keyword>
<protein>
    <submittedName>
        <fullName evidence="2">Uncharacterized protein</fullName>
    </submittedName>
</protein>
<evidence type="ECO:0000313" key="3">
    <source>
        <dbReference type="Proteomes" id="UP000265520"/>
    </source>
</evidence>
<organism evidence="2 3">
    <name type="scientific">Trifolium medium</name>
    <dbReference type="NCBI Taxonomy" id="97028"/>
    <lineage>
        <taxon>Eukaryota</taxon>
        <taxon>Viridiplantae</taxon>
        <taxon>Streptophyta</taxon>
        <taxon>Embryophyta</taxon>
        <taxon>Tracheophyta</taxon>
        <taxon>Spermatophyta</taxon>
        <taxon>Magnoliopsida</taxon>
        <taxon>eudicotyledons</taxon>
        <taxon>Gunneridae</taxon>
        <taxon>Pentapetalae</taxon>
        <taxon>rosids</taxon>
        <taxon>fabids</taxon>
        <taxon>Fabales</taxon>
        <taxon>Fabaceae</taxon>
        <taxon>Papilionoideae</taxon>
        <taxon>50 kb inversion clade</taxon>
        <taxon>NPAAA clade</taxon>
        <taxon>Hologalegina</taxon>
        <taxon>IRL clade</taxon>
        <taxon>Trifolieae</taxon>
        <taxon>Trifolium</taxon>
    </lineage>
</organism>
<dbReference type="EMBL" id="LXQA010413891">
    <property type="protein sequence ID" value="MCI50266.1"/>
    <property type="molecule type" value="Genomic_DNA"/>
</dbReference>
<comment type="caution">
    <text evidence="2">The sequence shown here is derived from an EMBL/GenBank/DDBJ whole genome shotgun (WGS) entry which is preliminary data.</text>
</comment>
<proteinExistence type="predicted"/>
<dbReference type="AlphaFoldDB" id="A0A392SQZ5"/>
<evidence type="ECO:0000256" key="1">
    <source>
        <dbReference type="SAM" id="Coils"/>
    </source>
</evidence>
<feature type="coiled-coil region" evidence="1">
    <location>
        <begin position="2"/>
        <end position="29"/>
    </location>
</feature>
<accession>A0A392SQZ5</accession>